<organism evidence="3 4">
    <name type="scientific">Hermetia illucens</name>
    <name type="common">Black soldier fly</name>
    <dbReference type="NCBI Taxonomy" id="343691"/>
    <lineage>
        <taxon>Eukaryota</taxon>
        <taxon>Metazoa</taxon>
        <taxon>Ecdysozoa</taxon>
        <taxon>Arthropoda</taxon>
        <taxon>Hexapoda</taxon>
        <taxon>Insecta</taxon>
        <taxon>Pterygota</taxon>
        <taxon>Neoptera</taxon>
        <taxon>Endopterygota</taxon>
        <taxon>Diptera</taxon>
        <taxon>Brachycera</taxon>
        <taxon>Stratiomyomorpha</taxon>
        <taxon>Stratiomyidae</taxon>
        <taxon>Hermetiinae</taxon>
        <taxon>Hermetia</taxon>
    </lineage>
</organism>
<proteinExistence type="predicted"/>
<feature type="domain" description="Integrase catalytic" evidence="2">
    <location>
        <begin position="201"/>
        <end position="352"/>
    </location>
</feature>
<reference evidence="3 4" key="1">
    <citation type="submission" date="2020-11" db="EMBL/GenBank/DDBJ databases">
        <authorList>
            <person name="Wallbank WR R."/>
            <person name="Pardo Diaz C."/>
            <person name="Kozak K."/>
            <person name="Martin S."/>
            <person name="Jiggins C."/>
            <person name="Moest M."/>
            <person name="Warren A I."/>
            <person name="Generalovic N T."/>
            <person name="Byers J.R.P. K."/>
            <person name="Montejo-Kovacevich G."/>
            <person name="Yen C E."/>
        </authorList>
    </citation>
    <scope>NUCLEOTIDE SEQUENCE [LARGE SCALE GENOMIC DNA]</scope>
</reference>
<accession>A0A7R8YQK4</accession>
<dbReference type="PANTHER" id="PTHR13318">
    <property type="entry name" value="PARTNER OF PAIRED, ISOFORM B-RELATED"/>
    <property type="match status" value="1"/>
</dbReference>
<evidence type="ECO:0000259" key="2">
    <source>
        <dbReference type="PROSITE" id="PS50994"/>
    </source>
</evidence>
<evidence type="ECO:0000313" key="4">
    <source>
        <dbReference type="Proteomes" id="UP000594454"/>
    </source>
</evidence>
<dbReference type="InterPro" id="IPR001584">
    <property type="entry name" value="Integrase_cat-core"/>
</dbReference>
<dbReference type="InterPro" id="IPR006553">
    <property type="entry name" value="Leu-rich_rpt_Cys-con_subtyp"/>
</dbReference>
<dbReference type="GO" id="GO:0003676">
    <property type="term" value="F:nucleic acid binding"/>
    <property type="evidence" value="ECO:0007669"/>
    <property type="project" value="InterPro"/>
</dbReference>
<gene>
    <name evidence="3" type="ORF">HERILL_LOCUS3712</name>
</gene>
<dbReference type="PROSITE" id="PS50994">
    <property type="entry name" value="INTEGRASE"/>
    <property type="match status" value="1"/>
</dbReference>
<evidence type="ECO:0000313" key="3">
    <source>
        <dbReference type="EMBL" id="CAD7080565.1"/>
    </source>
</evidence>
<dbReference type="InterPro" id="IPR036397">
    <property type="entry name" value="RNaseH_sf"/>
</dbReference>
<dbReference type="EMBL" id="LR899010">
    <property type="protein sequence ID" value="CAD7080565.1"/>
    <property type="molecule type" value="Genomic_DNA"/>
</dbReference>
<dbReference type="SUPFAM" id="SSF53098">
    <property type="entry name" value="Ribonuclease H-like"/>
    <property type="match status" value="1"/>
</dbReference>
<dbReference type="Proteomes" id="UP000594454">
    <property type="component" value="Chromosome 2"/>
</dbReference>
<dbReference type="InParanoid" id="A0A7R8YQK4"/>
<evidence type="ECO:0000256" key="1">
    <source>
        <dbReference type="SAM" id="MobiDB-lite"/>
    </source>
</evidence>
<dbReference type="InterPro" id="IPR032675">
    <property type="entry name" value="LRR_dom_sf"/>
</dbReference>
<name>A0A7R8YQK4_HERIL</name>
<dbReference type="Gene3D" id="3.30.420.10">
    <property type="entry name" value="Ribonuclease H-like superfamily/Ribonuclease H"/>
    <property type="match status" value="1"/>
</dbReference>
<dbReference type="GO" id="GO:0031146">
    <property type="term" value="P:SCF-dependent proteasomal ubiquitin-dependent protein catabolic process"/>
    <property type="evidence" value="ECO:0007669"/>
    <property type="project" value="TreeGrafter"/>
</dbReference>
<dbReference type="OrthoDB" id="549243at2759"/>
<dbReference type="SUPFAM" id="SSF52047">
    <property type="entry name" value="RNI-like"/>
    <property type="match status" value="3"/>
</dbReference>
<protein>
    <recommendedName>
        <fullName evidence="2">Integrase catalytic domain-containing protein</fullName>
    </recommendedName>
</protein>
<dbReference type="GO" id="GO:0019005">
    <property type="term" value="C:SCF ubiquitin ligase complex"/>
    <property type="evidence" value="ECO:0007669"/>
    <property type="project" value="TreeGrafter"/>
</dbReference>
<dbReference type="Pfam" id="PF17921">
    <property type="entry name" value="Integrase_H2C2"/>
    <property type="match status" value="1"/>
</dbReference>
<dbReference type="SMART" id="SM00367">
    <property type="entry name" value="LRR_CC"/>
    <property type="match status" value="6"/>
</dbReference>
<dbReference type="InterPro" id="IPR041588">
    <property type="entry name" value="Integrase_H2C2"/>
</dbReference>
<dbReference type="GO" id="GO:0015074">
    <property type="term" value="P:DNA integration"/>
    <property type="evidence" value="ECO:0007669"/>
    <property type="project" value="InterPro"/>
</dbReference>
<dbReference type="InterPro" id="IPR012337">
    <property type="entry name" value="RNaseH-like_sf"/>
</dbReference>
<dbReference type="Gene3D" id="1.10.340.70">
    <property type="match status" value="1"/>
</dbReference>
<sequence length="1696" mass="196398">MHVEQQEQQDENESLATQHSAEEDNRNYIEISEKPINIYGTQWIIKRGRIGTHIFEKLFNTKKRHTWVVKDKLTEEKSKEILRKIHSESIIGVKIDNIDDWNMFQNTYLTFINQDLKVKLLKCNTLLEDVRSRAEMQEKILKEHLKNNHRGISCVYQTMKRKFYIPNLEHLITETINQCETCKLAKYERNPVKLPFKETETCNGPREIFSMDIWMPTTGVNYVSCIDRFSKYATLIKIKDRSWLSAKEAMFQVINIMGKPKKLIVDQDACLTAECFKNFLTKEKVKVHIVSSKTGLADIERFHGTMNEHIRILRIKEDKENIDEVVEALKHYNHTLHSTTGQRPIDLHLQDEKETKNKVNKSKWVEYRNNKENRKDVEIDERYVKDKNKKLGRKYRRVGTSGTKMNPGEGTTQKTLSDLNDDCLHRILSFLPGLDKLILGNCLGEGRVLHVVSGNDVFEMKECSRRLTVDETKQILERFGCQIKNISLALPTSFRPSERRRHYELIAAHCRSLEAIRLFDPACESELEIFQKILFTNKSLESISVTAEDETFQNRLLSTVGHVQSIKYLELSSCYVSGAEISQMTNLVALKIHDCCFFREEDFIKLMNGNNLKFLEMSYCPLQTAALQAVFDTQHELEYLNISGIRYSNYASIGQLKKLKELILLFFLEHELISASEGIANLPNLELLEISNIFKSPKVAKMFLSRIVSLKDLKFLYLPQCQLLNDNDLRAIALKTPNLEELRINIDAEASVSADGLVELIRDLKNLQKCDVTPDATRLDLDLLRRFIEAKKQGNPQPLKIYWGGDIDEDLLKMNPGEGTTQKTLSDLNDDCLHHILSFLPLLDKLILGNYLGEDRVLQIVSGNDVFEMKECSRRLTVDETKQILERFGYQIKNISLDRFPKTNERAERPYYELIAAHCRNLQAIPWFDPTYESELKIFQKILFTNKSLESISVTATDERFQHRLLSTIGKKQSIKYLDLPFFYKGSGAEIRQMTNLVGLDIRHCSVFREENFIKLMNGNNLKFLDISYCPLLENGALQALFDTQHELEYLIISGIRYSNYESIGQLKKLKQLILRVFDEHEIISVAKGIANLPNLELLEISTLCAEVVKIFPSCIVSLKNLKFLYLPRYQRFNDNDLGAIASKIPNLEELWIDIDDKGSVSADGLVELIRDLKNLQKCDVNHVATGLDWDLLHRFIEAKKQGNPQPLKIYWGGDMEEDLLKFCSFQAFSIRWESGLHSVLSSSNIGTSGTKMNKKVGTTQKTLSELNDDCLQHILSFLPLTDKLILANYFGEDRVLQLVSEKDVFYIEECRRRLTVDETTQILERFGYQIKIISLALPISFRPSERRRRYKLIAAHCRSLEAIRLFNPACESELKIFQKILFANKSLESISVTGEDERFQHRLLSTVGNMQSIKYLDLPVFNKVSGAEISQMTNLVGLDIRHCSIFREENFIKLMNGNNLKYLDISYCPLLADGALQALFDTQHELEYLIISPIEYCNYESIGQLKKLKQLILCDIYEPAVTSVFEEIANLPNLELLEISGYRNCFKIFLSRIVSLKNLKFLYLPEFQHVDDNVLRAIALKIPNLEELRIDISDYDSASDVSADGLVELIRDLKNLQKCDVEHVTIKLDLDLLHKFIEARKQANPQPLKIYWGRYIHEDLLKSRLYLDNLDIVEFRREEIPYRHSWRKNKLFLFK</sequence>
<keyword evidence="4" id="KW-1185">Reference proteome</keyword>
<feature type="region of interest" description="Disordered" evidence="1">
    <location>
        <begin position="1"/>
        <end position="26"/>
    </location>
</feature>
<dbReference type="Gene3D" id="3.80.10.10">
    <property type="entry name" value="Ribonuclease Inhibitor"/>
    <property type="match status" value="4"/>
</dbReference>